<comment type="similarity">
    <text evidence="3">Belongs to the peptidase M13 family.</text>
</comment>
<feature type="domain" description="Peptidase M13 N-terminal" evidence="11">
    <location>
        <begin position="146"/>
        <end position="545"/>
    </location>
</feature>
<keyword evidence="5" id="KW-0479">Metal-binding</keyword>
<dbReference type="GO" id="GO:0004222">
    <property type="term" value="F:metalloendopeptidase activity"/>
    <property type="evidence" value="ECO:0007669"/>
    <property type="project" value="InterPro"/>
</dbReference>
<evidence type="ECO:0000259" key="11">
    <source>
        <dbReference type="Pfam" id="PF05649"/>
    </source>
</evidence>
<protein>
    <recommendedName>
        <fullName evidence="14">Endothelin-converting enzyme homolog</fullName>
    </recommendedName>
</protein>
<evidence type="ECO:0000256" key="9">
    <source>
        <dbReference type="SAM" id="Phobius"/>
    </source>
</evidence>
<dbReference type="Pfam" id="PF05649">
    <property type="entry name" value="Peptidase_M13_N"/>
    <property type="match status" value="1"/>
</dbReference>
<dbReference type="CDD" id="cd08662">
    <property type="entry name" value="M13"/>
    <property type="match status" value="1"/>
</dbReference>
<dbReference type="Gene3D" id="1.10.1380.10">
    <property type="entry name" value="Neutral endopeptidase , domain2"/>
    <property type="match status" value="1"/>
</dbReference>
<accession>A0AAV7XY76</accession>
<evidence type="ECO:0000256" key="6">
    <source>
        <dbReference type="ARBA" id="ARBA00022801"/>
    </source>
</evidence>
<keyword evidence="13" id="KW-1185">Reference proteome</keyword>
<gene>
    <name evidence="12" type="ORF">ONE63_007006</name>
</gene>
<evidence type="ECO:0000256" key="4">
    <source>
        <dbReference type="ARBA" id="ARBA00022670"/>
    </source>
</evidence>
<feature type="transmembrane region" description="Helical" evidence="9">
    <location>
        <begin position="91"/>
        <end position="111"/>
    </location>
</feature>
<keyword evidence="9" id="KW-0812">Transmembrane</keyword>
<reference evidence="12" key="1">
    <citation type="submission" date="2022-12" db="EMBL/GenBank/DDBJ databases">
        <title>Chromosome-level genome assembly of the bean flower thrips Megalurothrips usitatus.</title>
        <authorList>
            <person name="Ma L."/>
            <person name="Liu Q."/>
            <person name="Li H."/>
            <person name="Cai W."/>
        </authorList>
    </citation>
    <scope>NUCLEOTIDE SEQUENCE</scope>
    <source>
        <strain evidence="12">Cailab_2022a</strain>
    </source>
</reference>
<comment type="subcellular location">
    <subcellularLocation>
        <location evidence="2">Cell membrane</location>
        <topology evidence="2">Single-pass type II membrane protein</topology>
    </subcellularLocation>
</comment>
<evidence type="ECO:0000256" key="8">
    <source>
        <dbReference type="ARBA" id="ARBA00023049"/>
    </source>
</evidence>
<dbReference type="Gene3D" id="3.40.390.10">
    <property type="entry name" value="Collagenase (Catalytic Domain)"/>
    <property type="match status" value="1"/>
</dbReference>
<dbReference type="AlphaFoldDB" id="A0AAV7XY76"/>
<comment type="caution">
    <text evidence="12">The sequence shown here is derived from an EMBL/GenBank/DDBJ whole genome shotgun (WGS) entry which is preliminary data.</text>
</comment>
<sequence length="809" mass="91095">MSSPPGLETAAVNHAGPPPTLVVLGDEEETVNLMTRYKHAELEDDASSVGSVQLGEGVSATTTHIRYHPGTPLCPPQWVTFWSTRTRLERVLLWAVAGVTLLFLLTVFISLGTTCSSRWNSEPCLTPVCVQAAANMLRAMDETVNPCDDFYTYACGGWVAANPIPDGKSMWGTFTKLEQQNQQILKTALEREYHELMSNAEKKAKRYYMSCIDTNETMEALGGKPMLDLLGTVGGWNVTTPKWAATQAVNWSLQTTLHKLHNGLNMGGLFTWSIGEDDRNSSRNVIQIDQGGLTLPTRDNYLNKTENEKVLVAYLDYMTKIGTLLGGEEASTRAQMQAVVDFETKLANITEPPELRRDEEKLYNLMSLAELNEQAPFIDWVAYFSDAMHLVDRKVNMKTSVVVYAPQYLKKLSDLLKEHTNSTEGKTVLNNYLVWQTVRSLTVALSKAFRDAYRGLRKALIGSEGGEEPWRFCVTDTNNVVGFATGAMFVREVYKSDIRPGAEEMVDMVRNAFKRNLNRLDWMDEETREAAIKKADAITKMIGYPDYILNPGELDLKYVDLDFDEDEYFNNNVALSKFNLKTNLKKLDEPVNKTRWSMTPPTVNAFYTPTKNQIAIPYGILQPPFYDTRTQNALNYGAMGVIMGHELTHAFDDQGREYDAGGNLHKWWNNQTIERFKNRTACLVNQYSQFNVNKKSVNGNLTLGENIADNGGLKAAYHAYETWAAEQRRPEQPLPGLNLSQKQLFFVAFAQVWCSASTQEAAKLQLEKDPHAPSKHRVLGPLSNMDEFSRVWSCPAGSRMNPRDKCEVW</sequence>
<evidence type="ECO:0000313" key="12">
    <source>
        <dbReference type="EMBL" id="KAJ1528607.1"/>
    </source>
</evidence>
<dbReference type="PANTHER" id="PTHR11733">
    <property type="entry name" value="ZINC METALLOPROTEASE FAMILY M13 NEPRILYSIN-RELATED"/>
    <property type="match status" value="1"/>
</dbReference>
<dbReference type="SUPFAM" id="SSF55486">
    <property type="entry name" value="Metalloproteases ('zincins'), catalytic domain"/>
    <property type="match status" value="1"/>
</dbReference>
<keyword evidence="7" id="KW-0862">Zinc</keyword>
<evidence type="ECO:0000256" key="2">
    <source>
        <dbReference type="ARBA" id="ARBA00004401"/>
    </source>
</evidence>
<dbReference type="PANTHER" id="PTHR11733:SF167">
    <property type="entry name" value="FI17812P1-RELATED"/>
    <property type="match status" value="1"/>
</dbReference>
<keyword evidence="9" id="KW-1133">Transmembrane helix</keyword>
<evidence type="ECO:0000259" key="10">
    <source>
        <dbReference type="Pfam" id="PF01431"/>
    </source>
</evidence>
<name>A0AAV7XY76_9NEOP</name>
<dbReference type="PRINTS" id="PR00786">
    <property type="entry name" value="NEPRILYSIN"/>
</dbReference>
<keyword evidence="4" id="KW-0645">Protease</keyword>
<dbReference type="InterPro" id="IPR008753">
    <property type="entry name" value="Peptidase_M13_N"/>
</dbReference>
<dbReference type="InterPro" id="IPR018497">
    <property type="entry name" value="Peptidase_M13_C"/>
</dbReference>
<dbReference type="Proteomes" id="UP001075354">
    <property type="component" value="Chromosome 4"/>
</dbReference>
<organism evidence="12 13">
    <name type="scientific">Megalurothrips usitatus</name>
    <name type="common">bean blossom thrips</name>
    <dbReference type="NCBI Taxonomy" id="439358"/>
    <lineage>
        <taxon>Eukaryota</taxon>
        <taxon>Metazoa</taxon>
        <taxon>Ecdysozoa</taxon>
        <taxon>Arthropoda</taxon>
        <taxon>Hexapoda</taxon>
        <taxon>Insecta</taxon>
        <taxon>Pterygota</taxon>
        <taxon>Neoptera</taxon>
        <taxon>Paraneoptera</taxon>
        <taxon>Thysanoptera</taxon>
        <taxon>Terebrantia</taxon>
        <taxon>Thripoidea</taxon>
        <taxon>Thripidae</taxon>
        <taxon>Megalurothrips</taxon>
    </lineage>
</organism>
<feature type="domain" description="Peptidase M13 C-terminal" evidence="10">
    <location>
        <begin position="604"/>
        <end position="808"/>
    </location>
</feature>
<dbReference type="InterPro" id="IPR024079">
    <property type="entry name" value="MetalloPept_cat_dom_sf"/>
</dbReference>
<dbReference type="GO" id="GO:0005886">
    <property type="term" value="C:plasma membrane"/>
    <property type="evidence" value="ECO:0007669"/>
    <property type="project" value="UniProtKB-SubCell"/>
</dbReference>
<evidence type="ECO:0000256" key="7">
    <source>
        <dbReference type="ARBA" id="ARBA00022833"/>
    </source>
</evidence>
<comment type="cofactor">
    <cofactor evidence="1">
        <name>Zn(2+)</name>
        <dbReference type="ChEBI" id="CHEBI:29105"/>
    </cofactor>
</comment>
<dbReference type="Pfam" id="PF01431">
    <property type="entry name" value="Peptidase_M13"/>
    <property type="match status" value="1"/>
</dbReference>
<evidence type="ECO:0000256" key="1">
    <source>
        <dbReference type="ARBA" id="ARBA00001947"/>
    </source>
</evidence>
<dbReference type="PROSITE" id="PS51885">
    <property type="entry name" value="NEPRILYSIN"/>
    <property type="match status" value="1"/>
</dbReference>
<dbReference type="InterPro" id="IPR000718">
    <property type="entry name" value="Peptidase_M13"/>
</dbReference>
<dbReference type="InterPro" id="IPR042089">
    <property type="entry name" value="Peptidase_M13_dom_2"/>
</dbReference>
<proteinExistence type="inferred from homology"/>
<dbReference type="EMBL" id="JAPTSV010000004">
    <property type="protein sequence ID" value="KAJ1528607.1"/>
    <property type="molecule type" value="Genomic_DNA"/>
</dbReference>
<keyword evidence="9" id="KW-0472">Membrane</keyword>
<evidence type="ECO:0000256" key="5">
    <source>
        <dbReference type="ARBA" id="ARBA00022723"/>
    </source>
</evidence>
<dbReference type="GO" id="GO:0046872">
    <property type="term" value="F:metal ion binding"/>
    <property type="evidence" value="ECO:0007669"/>
    <property type="project" value="UniProtKB-KW"/>
</dbReference>
<keyword evidence="8" id="KW-0482">Metalloprotease</keyword>
<evidence type="ECO:0008006" key="14">
    <source>
        <dbReference type="Google" id="ProtNLM"/>
    </source>
</evidence>
<dbReference type="GO" id="GO:0016485">
    <property type="term" value="P:protein processing"/>
    <property type="evidence" value="ECO:0007669"/>
    <property type="project" value="TreeGrafter"/>
</dbReference>
<evidence type="ECO:0000313" key="13">
    <source>
        <dbReference type="Proteomes" id="UP001075354"/>
    </source>
</evidence>
<evidence type="ECO:0000256" key="3">
    <source>
        <dbReference type="ARBA" id="ARBA00007357"/>
    </source>
</evidence>
<keyword evidence="6" id="KW-0378">Hydrolase</keyword>